<evidence type="ECO:0008006" key="5">
    <source>
        <dbReference type="Google" id="ProtNLM"/>
    </source>
</evidence>
<sequence length="1099" mass="130229">MKNKIKKFSKGDFQVVHPEIVFNDTCLILTIGEGEVYRGSFTMKSRTDGAIRGIVYPSSFRMHCIEQGFEGNPVTIQFEYDGKGLTPGHVEQGKFSIVCNGGEFEVPFTAIIEKPYVMTNYGKVQSTDDFKRLAIKDFSEAQRLFRSREFYEVLKYENPRVFHLYDNMRKWSLDEQAMEEFLVGIKQKECIFLTLQGEGMLFEDLKESTKGSLTVIKNTWGFMPVRIESEGGFITVSRPEITTDDFVGNVYELEFVVNAEKLHAGRNFGKIHLVTPYEILTYEVEVLQNGEYDENHREIEFLMAQILKEYVACEAGRIDINSWVDSAIEKSKKMRNYAPMDDSLQLFQAHIYIKGDRMEEAKWILENYNYNRFAIGKDPTTNAYYLFLTALIRQTGNHVERVIDEIGKTYLRHQDSWALLAMLLMLDPQYRDSYRRIKVLEQQFYSYGANHVLFYQKAYLCYQDRSNLLKKLGKFELHVLNFATKYRLITRELALYVANLASQQKHYDSGLFRILERIYEMYEEPMILNAICTLLIKGNKMQQRYFVWYQRAVDAELKIAQLYEYYMETIEEDRVREALPRSIFLYFMHGNNLDYKKAALLYANLITYEQYASDLYISYREQMVEFAWDQLVKRHINDSLKVIYKRFCTEEEMTGERLEAMRDICYAYEVTTKVQGMKCVLVIEKDGTVKQRVPYTEGGAIVYLYDKEARIVWESMEGQHHTDSIVYETRRLFYEPRYLEMCKKYLSHINNWGGEGQKEEVTFENLRMKGLEEFEEKEVFQLCSKRIREENYEEDEFLLYLCFELFKRQQYDKVTLTYLVNFFCGATKDMKALWKTAKDYGIQEGKLGERIITQMLFSEDMFQEEEIFVEYYLNGNAYFRLKQAYLAFVSREYLVSGRKTGHTIFEIIVNEYRLGESLADICKIALLHYYSDKEYDHEVEEVLHKVLGQLCEKQIIFPFYLKYPDKWLREAQLYDKVMVEYHAKKGGKVRISYKMRQDAVEDLGYQSESLTPMYENIYVKDFILYQGDVVRYYFQETQEKEKKTIRQEERILEQTREVPAIGKYGKLNAMAGMSPAKRKQAMIDYQKEIVMAEEIFREY</sequence>
<dbReference type="Pfam" id="PF18983">
    <property type="entry name" value="DUF5717"/>
    <property type="match status" value="1"/>
</dbReference>
<evidence type="ECO:0000259" key="1">
    <source>
        <dbReference type="Pfam" id="PF18983"/>
    </source>
</evidence>
<organism evidence="3 4">
    <name type="scientific">Claveliimonas bilis</name>
    <dbReference type="NCBI Taxonomy" id="3028070"/>
    <lineage>
        <taxon>Bacteria</taxon>
        <taxon>Bacillati</taxon>
        <taxon>Bacillota</taxon>
        <taxon>Clostridia</taxon>
        <taxon>Lachnospirales</taxon>
        <taxon>Lachnospiraceae</taxon>
        <taxon>Claveliimonas</taxon>
    </lineage>
</organism>
<dbReference type="InterPro" id="IPR043775">
    <property type="entry name" value="DUF5717_N"/>
</dbReference>
<gene>
    <name evidence="3" type="ORF">Lac1_14340</name>
</gene>
<accession>A0ABN6YVK8</accession>
<reference evidence="4" key="1">
    <citation type="journal article" date="2023" name="Int. J. Syst. Evol. Microbiol.">
        <title>Claveliimonas bilis gen. nov., sp. nov., deoxycholic acid-producing bacteria isolated from human faeces, and reclassification of Sellimonas monacensis Zenner et al. 2021 as Claveliimonas monacensis comb. nov.</title>
        <authorList>
            <person name="Hisatomi A."/>
            <person name="Kastawa N.W.E.P.G."/>
            <person name="Song I."/>
            <person name="Ohkuma M."/>
            <person name="Fukiya S."/>
            <person name="Sakamoto M."/>
        </authorList>
    </citation>
    <scope>NUCLEOTIDE SEQUENCE [LARGE SCALE GENOMIC DNA]</scope>
    <source>
        <strain evidence="4">12BBH14</strain>
    </source>
</reference>
<dbReference type="EMBL" id="AP027742">
    <property type="protein sequence ID" value="BDZ77251.1"/>
    <property type="molecule type" value="Genomic_DNA"/>
</dbReference>
<evidence type="ECO:0000313" key="4">
    <source>
        <dbReference type="Proteomes" id="UP001305815"/>
    </source>
</evidence>
<feature type="domain" description="DUF5717" evidence="2">
    <location>
        <begin position="1"/>
        <end position="747"/>
    </location>
</feature>
<proteinExistence type="predicted"/>
<dbReference type="InterPro" id="IPR043774">
    <property type="entry name" value="DUF5717_C"/>
</dbReference>
<name>A0ABN6YVK8_9FIRM</name>
<protein>
    <recommendedName>
        <fullName evidence="5">DUF5717 domain-containing protein</fullName>
    </recommendedName>
</protein>
<dbReference type="Proteomes" id="UP001305815">
    <property type="component" value="Chromosome"/>
</dbReference>
<dbReference type="Pfam" id="PF18984">
    <property type="entry name" value="DUF5717_N"/>
    <property type="match status" value="1"/>
</dbReference>
<feature type="domain" description="DUF5717" evidence="1">
    <location>
        <begin position="795"/>
        <end position="1096"/>
    </location>
</feature>
<keyword evidence="4" id="KW-1185">Reference proteome</keyword>
<evidence type="ECO:0000313" key="3">
    <source>
        <dbReference type="EMBL" id="BDZ77251.1"/>
    </source>
</evidence>
<evidence type="ECO:0000259" key="2">
    <source>
        <dbReference type="Pfam" id="PF18984"/>
    </source>
</evidence>